<dbReference type="PANTHER" id="PTHR46066">
    <property type="entry name" value="CHITINASE DOMAIN-CONTAINING PROTEIN 1 FAMILY MEMBER"/>
    <property type="match status" value="1"/>
</dbReference>
<reference evidence="2" key="1">
    <citation type="journal article" date="2013" name="Environ. Microbiol.">
        <title>Seasonally variable intestinal metagenomes of the red palm weevil (Rhynchophorus ferrugineus).</title>
        <authorList>
            <person name="Jia S."/>
            <person name="Zhang X."/>
            <person name="Zhang G."/>
            <person name="Yin A."/>
            <person name="Zhang S."/>
            <person name="Li F."/>
            <person name="Wang L."/>
            <person name="Zhao D."/>
            <person name="Yun Q."/>
            <person name="Tala"/>
            <person name="Wang J."/>
            <person name="Sun G."/>
            <person name="Baabdullah M."/>
            <person name="Yu X."/>
            <person name="Hu S."/>
            <person name="Al-Mssallem I.S."/>
            <person name="Yu J."/>
        </authorList>
    </citation>
    <scope>NUCLEOTIDE SEQUENCE</scope>
</reference>
<feature type="domain" description="GH18" evidence="1">
    <location>
        <begin position="1"/>
        <end position="161"/>
    </location>
</feature>
<dbReference type="GO" id="GO:0005975">
    <property type="term" value="P:carbohydrate metabolic process"/>
    <property type="evidence" value="ECO:0007669"/>
    <property type="project" value="InterPro"/>
</dbReference>
<dbReference type="Gene3D" id="3.20.20.80">
    <property type="entry name" value="Glycosidases"/>
    <property type="match status" value="1"/>
</dbReference>
<organism evidence="2">
    <name type="scientific">uncultured Acidothermus sp</name>
    <dbReference type="NCBI Taxonomy" id="246138"/>
    <lineage>
        <taxon>Bacteria</taxon>
        <taxon>Bacillati</taxon>
        <taxon>Actinomycetota</taxon>
        <taxon>Actinomycetes</taxon>
        <taxon>Acidothermales</taxon>
        <taxon>Acidothermaceae</taxon>
        <taxon>Acidothermus</taxon>
        <taxon>environmental samples</taxon>
    </lineage>
</organism>
<dbReference type="EMBL" id="KF124944">
    <property type="protein sequence ID" value="AIA92267.1"/>
    <property type="molecule type" value="Genomic_DNA"/>
</dbReference>
<feature type="non-terminal residue" evidence="2">
    <location>
        <position position="1"/>
    </location>
</feature>
<evidence type="ECO:0000259" key="1">
    <source>
        <dbReference type="PROSITE" id="PS51910"/>
    </source>
</evidence>
<dbReference type="InterPro" id="IPR001223">
    <property type="entry name" value="Glyco_hydro18_cat"/>
</dbReference>
<protein>
    <submittedName>
        <fullName evidence="2">Glyco_hydro_18</fullName>
    </submittedName>
</protein>
<evidence type="ECO:0000313" key="2">
    <source>
        <dbReference type="EMBL" id="AIA92267.1"/>
    </source>
</evidence>
<dbReference type="InterPro" id="IPR017853">
    <property type="entry name" value="GH"/>
</dbReference>
<dbReference type="PROSITE" id="PS51910">
    <property type="entry name" value="GH18_2"/>
    <property type="match status" value="1"/>
</dbReference>
<feature type="non-terminal residue" evidence="2">
    <location>
        <position position="161"/>
    </location>
</feature>
<name>A0A060CBC6_9ACTN</name>
<sequence>QPGVPVVASLLDQTAAGEMAEIIADPVQRSAHIEAIAAFARQYDFEGIDIDYENFAFKDDRGTWAETRPNFVTFVEELNARLATDGRILVVTVPPIYDTGTTQDSGYWVYDYGALVDHVDALCIMAYDYCNTSSEPGPVAPRAWWRASSTPPPIAAGGSEK</sequence>
<dbReference type="AlphaFoldDB" id="A0A060CBC6"/>
<accession>A0A060CBC6</accession>
<dbReference type="PANTHER" id="PTHR46066:SF2">
    <property type="entry name" value="CHITINASE DOMAIN-CONTAINING PROTEIN 1"/>
    <property type="match status" value="1"/>
</dbReference>
<proteinExistence type="predicted"/>
<dbReference type="Pfam" id="PF00704">
    <property type="entry name" value="Glyco_hydro_18"/>
    <property type="match status" value="1"/>
</dbReference>
<dbReference type="SUPFAM" id="SSF51445">
    <property type="entry name" value="(Trans)glycosidases"/>
    <property type="match status" value="1"/>
</dbReference>